<dbReference type="Proteomes" id="UP000256478">
    <property type="component" value="Unassembled WGS sequence"/>
</dbReference>
<dbReference type="InterPro" id="IPR012779">
    <property type="entry name" value="Peptidase_M1_pepN"/>
</dbReference>
<dbReference type="Gene3D" id="3.30.2010.30">
    <property type="match status" value="1"/>
</dbReference>
<dbReference type="OrthoDB" id="100605at2"/>
<evidence type="ECO:0000256" key="10">
    <source>
        <dbReference type="ARBA" id="ARBA00022833"/>
    </source>
</evidence>
<evidence type="ECO:0000256" key="13">
    <source>
        <dbReference type="NCBIfam" id="TIGR02414"/>
    </source>
</evidence>
<dbReference type="InterPro" id="IPR037144">
    <property type="entry name" value="Peptidase_M1_pepN_C_sf"/>
</dbReference>
<dbReference type="Gene3D" id="1.10.390.10">
    <property type="entry name" value="Neutral Protease Domain 2"/>
    <property type="match status" value="1"/>
</dbReference>
<dbReference type="InterPro" id="IPR001930">
    <property type="entry name" value="Peptidase_M1"/>
</dbReference>
<feature type="domain" description="Peptidase M1 alanyl aminopeptidase Ig-like fold" evidence="15">
    <location>
        <begin position="445"/>
        <end position="536"/>
    </location>
</feature>
<dbReference type="NCBIfam" id="TIGR02414">
    <property type="entry name" value="pepN_proteo"/>
    <property type="match status" value="1"/>
</dbReference>
<dbReference type="Pfam" id="PF17432">
    <property type="entry name" value="DUF3458_C"/>
    <property type="match status" value="1"/>
</dbReference>
<dbReference type="InterPro" id="IPR027268">
    <property type="entry name" value="Peptidase_M4/M1_CTD_sf"/>
</dbReference>
<feature type="domain" description="Aminopeptidase N-like N-terminal" evidence="17">
    <location>
        <begin position="23"/>
        <end position="187"/>
    </location>
</feature>
<comment type="cofactor">
    <cofactor evidence="2">
        <name>Zn(2+)</name>
        <dbReference type="ChEBI" id="CHEBI:29105"/>
    </cofactor>
</comment>
<dbReference type="GO" id="GO:0006508">
    <property type="term" value="P:proteolysis"/>
    <property type="evidence" value="ECO:0007669"/>
    <property type="project" value="UniProtKB-UniRule"/>
</dbReference>
<dbReference type="InterPro" id="IPR038438">
    <property type="entry name" value="PepN_Ig-like_sf"/>
</dbReference>
<feature type="domain" description="Peptidase M1 alanyl aminopeptidase C-terminal" evidence="16">
    <location>
        <begin position="541"/>
        <end position="859"/>
    </location>
</feature>
<evidence type="ECO:0000256" key="3">
    <source>
        <dbReference type="ARBA" id="ARBA00010136"/>
    </source>
</evidence>
<sequence length="862" mass="97987">MSEFTAKYLADYLPSDFTIDTVNLTVELDDHHTRVTNTLTIKKVNLSQSQLSLDGEHLTLVSVHLNEEQLTRDDFTQTEQQLTIFNVPDEFTLALVTEIDPANNTALEGLYKSGGAFCTQCEAEGFRRITYYLDRPDVMAIFTTKVIADKATYPYLLANGNPIERGELADGKHFVTWHDPFRKPCYLFALVAGDFDLLKDEFVTQSGRSVALEIFVDRGNQHKAVHAMDSLKRSMAWDEQVFGLEYDLDIYMIVAVDFFNMGAMENKGLNVFNSKYVLADKESATDTDFFNIEAVIAHEYFHNWTGNRVTCRDWFQLSLKEGLTVFRDQQFSADMHSSAVTRIQNVKLLRAQQFAEDAGPMSHPIRPEKVMEMNNFYTLTVYEKGSEVIRMLHTLLGQQGFRQGMDLYFKRFDGMAVTCDDFVDAMADANDKDLSLFKRWYSQSGTPELTVTQQFDAEHNKFNLTIAQQTPPSEAQPEKLHLHIPIKIELIDPVTHQVTKQLLELTDIQHTWQFDASNQPIVALLGDFSAPVKVHFEQSVEELLSIIELGDNSFCIWDAGQKIMAQEVAFLLANQSAQPSESIMRMMAAVMKADYDDEFKALMLTLPSFDELVSGLNKVNPQQLLNAVEQLKLFIAQQFEENLSELYQTSKQLLHKTDDSAEGKQVAARALANTCLSYLSKLPKYHHLIEQQFAQAQEMTSKLGALQSAVKHAPLVVADNVLSQFEQTWLDDTLVMDKWFSLQANMHTETIFERLEQLMARDDFALTNPNRARSLIGAFAMQNARYFHDAQGKGYQFLAEQIIAMDKINPQVASRLITPLIQFKAFDEHHSELMIKALELIAAQPELSRDITEKLNAALPQH</sequence>
<dbReference type="FunFam" id="2.60.40.1730:FF:000005">
    <property type="entry name" value="Aminopeptidase N"/>
    <property type="match status" value="1"/>
</dbReference>
<dbReference type="EC" id="3.4.11.2" evidence="4 13"/>
<evidence type="ECO:0000256" key="11">
    <source>
        <dbReference type="ARBA" id="ARBA00023049"/>
    </source>
</evidence>
<proteinExistence type="inferred from homology"/>
<dbReference type="SUPFAM" id="SSF55486">
    <property type="entry name" value="Metalloproteases ('zincins'), catalytic domain"/>
    <property type="match status" value="1"/>
</dbReference>
<keyword evidence="11" id="KW-0482">Metalloprotease</keyword>
<evidence type="ECO:0000256" key="4">
    <source>
        <dbReference type="ARBA" id="ARBA00012564"/>
    </source>
</evidence>
<evidence type="ECO:0000256" key="2">
    <source>
        <dbReference type="ARBA" id="ARBA00001947"/>
    </source>
</evidence>
<evidence type="ECO:0000256" key="12">
    <source>
        <dbReference type="ARBA" id="ARBA00059739"/>
    </source>
</evidence>
<name>A0A3E0TRC8_9GAMM</name>
<dbReference type="FunFam" id="3.30.2010.30:FF:000002">
    <property type="entry name" value="Putative aminopeptidase N"/>
    <property type="match status" value="1"/>
</dbReference>
<evidence type="ECO:0000256" key="9">
    <source>
        <dbReference type="ARBA" id="ARBA00022801"/>
    </source>
</evidence>
<feature type="domain" description="Peptidase M1 membrane alanine aminopeptidase" evidence="14">
    <location>
        <begin position="227"/>
        <end position="440"/>
    </location>
</feature>
<dbReference type="PRINTS" id="PR00756">
    <property type="entry name" value="ALADIPTASE"/>
</dbReference>
<keyword evidence="7" id="KW-0645">Protease</keyword>
<keyword evidence="9" id="KW-0378">Hydrolase</keyword>
<evidence type="ECO:0000313" key="18">
    <source>
        <dbReference type="EMBL" id="REL27166.1"/>
    </source>
</evidence>
<dbReference type="PANTHER" id="PTHR46322">
    <property type="entry name" value="PUROMYCIN-SENSITIVE AMINOPEPTIDASE"/>
    <property type="match status" value="1"/>
</dbReference>
<evidence type="ECO:0000259" key="14">
    <source>
        <dbReference type="Pfam" id="PF01433"/>
    </source>
</evidence>
<evidence type="ECO:0000256" key="5">
    <source>
        <dbReference type="ARBA" id="ARBA00015611"/>
    </source>
</evidence>
<dbReference type="FunFam" id="1.10.390.10:FF:000002">
    <property type="entry name" value="Aminopeptidase N"/>
    <property type="match status" value="1"/>
</dbReference>
<dbReference type="SUPFAM" id="SSF63737">
    <property type="entry name" value="Leukotriene A4 hydrolase N-terminal domain"/>
    <property type="match status" value="1"/>
</dbReference>
<evidence type="ECO:0000259" key="17">
    <source>
        <dbReference type="Pfam" id="PF17900"/>
    </source>
</evidence>
<keyword evidence="10" id="KW-0862">Zinc</keyword>
<protein>
    <recommendedName>
        <fullName evidence="5 13">Aminopeptidase N</fullName>
        <ecNumber evidence="4 13">3.4.11.2</ecNumber>
    </recommendedName>
</protein>
<organism evidence="18 19">
    <name type="scientific">Thalassotalea euphylliae</name>
    <dbReference type="NCBI Taxonomy" id="1655234"/>
    <lineage>
        <taxon>Bacteria</taxon>
        <taxon>Pseudomonadati</taxon>
        <taxon>Pseudomonadota</taxon>
        <taxon>Gammaproteobacteria</taxon>
        <taxon>Alteromonadales</taxon>
        <taxon>Colwelliaceae</taxon>
        <taxon>Thalassotalea</taxon>
    </lineage>
</organism>
<keyword evidence="8" id="KW-0479">Metal-binding</keyword>
<evidence type="ECO:0000256" key="1">
    <source>
        <dbReference type="ARBA" id="ARBA00000098"/>
    </source>
</evidence>
<dbReference type="InterPro" id="IPR035414">
    <property type="entry name" value="Peptidase_M1_pepN_Ig-like"/>
</dbReference>
<dbReference type="GO" id="GO:0008237">
    <property type="term" value="F:metallopeptidase activity"/>
    <property type="evidence" value="ECO:0007669"/>
    <property type="project" value="UniProtKB-UniRule"/>
</dbReference>
<dbReference type="Pfam" id="PF11940">
    <property type="entry name" value="DUF3458"/>
    <property type="match status" value="1"/>
</dbReference>
<comment type="similarity">
    <text evidence="3">Belongs to the peptidase M1 family.</text>
</comment>
<keyword evidence="6 18" id="KW-0031">Aminopeptidase</keyword>
<evidence type="ECO:0000259" key="16">
    <source>
        <dbReference type="Pfam" id="PF17432"/>
    </source>
</evidence>
<reference evidence="18 19" key="1">
    <citation type="submission" date="2018-08" db="EMBL/GenBank/DDBJ databases">
        <title>Thalassotalea euphylliae genome.</title>
        <authorList>
            <person name="Summers S."/>
            <person name="Rice S.A."/>
            <person name="Freckelton M.L."/>
            <person name="Nedved B.T."/>
            <person name="Hadfield M.G."/>
        </authorList>
    </citation>
    <scope>NUCLEOTIDE SEQUENCE [LARGE SCALE GENOMIC DNA]</scope>
    <source>
        <strain evidence="18 19">H1</strain>
    </source>
</reference>
<comment type="caution">
    <text evidence="18">The sequence shown here is derived from an EMBL/GenBank/DDBJ whole genome shotgun (WGS) entry which is preliminary data.</text>
</comment>
<comment type="function">
    <text evidence="12">Aminopeptidase N is involved in the degradation of intracellular peptides generated by protein breakdown during normal growth as well as in response to nutrient starvation.</text>
</comment>
<dbReference type="InterPro" id="IPR045357">
    <property type="entry name" value="Aminopeptidase_N-like_N"/>
</dbReference>
<dbReference type="PANTHER" id="PTHR46322:SF1">
    <property type="entry name" value="PUROMYCIN-SENSITIVE AMINOPEPTIDASE"/>
    <property type="match status" value="1"/>
</dbReference>
<dbReference type="InterPro" id="IPR024601">
    <property type="entry name" value="Peptidase_M1_pepN_C"/>
</dbReference>
<evidence type="ECO:0000256" key="6">
    <source>
        <dbReference type="ARBA" id="ARBA00022438"/>
    </source>
</evidence>
<accession>A0A3E0TRC8</accession>
<evidence type="ECO:0000256" key="7">
    <source>
        <dbReference type="ARBA" id="ARBA00022670"/>
    </source>
</evidence>
<dbReference type="AlphaFoldDB" id="A0A3E0TRC8"/>
<dbReference type="CDD" id="cd09600">
    <property type="entry name" value="M1_APN"/>
    <property type="match status" value="1"/>
</dbReference>
<dbReference type="Gene3D" id="1.25.50.10">
    <property type="entry name" value="Peptidase M1, alanyl aminopeptidase, C-terminal domain"/>
    <property type="match status" value="1"/>
</dbReference>
<comment type="catalytic activity">
    <reaction evidence="1">
        <text>Release of an N-terminal amino acid, Xaa-|-Yaa- from a peptide, amide or arylamide. Xaa is preferably Ala, but may be most amino acids including Pro (slow action). When a terminal hydrophobic residue is followed by a prolyl residue, the two may be released as an intact Xaa-Pro dipeptide.</text>
        <dbReference type="EC" id="3.4.11.2"/>
    </reaction>
</comment>
<gene>
    <name evidence="18" type="ORF">DXX93_11720</name>
</gene>
<evidence type="ECO:0000259" key="15">
    <source>
        <dbReference type="Pfam" id="PF11940"/>
    </source>
</evidence>
<dbReference type="Pfam" id="PF17900">
    <property type="entry name" value="Peptidase_M1_N"/>
    <property type="match status" value="1"/>
</dbReference>
<dbReference type="InterPro" id="IPR014782">
    <property type="entry name" value="Peptidase_M1_dom"/>
</dbReference>
<evidence type="ECO:0000256" key="8">
    <source>
        <dbReference type="ARBA" id="ARBA00022723"/>
    </source>
</evidence>
<dbReference type="EMBL" id="QUOU01000001">
    <property type="protein sequence ID" value="REL27166.1"/>
    <property type="molecule type" value="Genomic_DNA"/>
</dbReference>
<dbReference type="GO" id="GO:0016285">
    <property type="term" value="F:alanyl aminopeptidase activity"/>
    <property type="evidence" value="ECO:0007669"/>
    <property type="project" value="UniProtKB-EC"/>
</dbReference>
<dbReference type="GO" id="GO:0008270">
    <property type="term" value="F:zinc ion binding"/>
    <property type="evidence" value="ECO:0007669"/>
    <property type="project" value="InterPro"/>
</dbReference>
<dbReference type="Gene3D" id="2.60.40.1840">
    <property type="match status" value="1"/>
</dbReference>
<dbReference type="RefSeq" id="WP_116008252.1">
    <property type="nucleotide sequence ID" value="NZ_QUOU01000001.1"/>
</dbReference>
<evidence type="ECO:0000313" key="19">
    <source>
        <dbReference type="Proteomes" id="UP000256478"/>
    </source>
</evidence>
<dbReference type="InterPro" id="IPR042097">
    <property type="entry name" value="Aminopeptidase_N-like_N_sf"/>
</dbReference>
<dbReference type="Gene3D" id="2.60.40.1730">
    <property type="entry name" value="tricorn interacting facor f3 domain"/>
    <property type="match status" value="1"/>
</dbReference>
<dbReference type="Pfam" id="PF01433">
    <property type="entry name" value="Peptidase_M1"/>
    <property type="match status" value="1"/>
</dbReference>